<keyword evidence="3" id="KW-1185">Reference proteome</keyword>
<feature type="chain" id="PRO_5046595370" evidence="1">
    <location>
        <begin position="26"/>
        <end position="137"/>
    </location>
</feature>
<dbReference type="Proteomes" id="UP001595791">
    <property type="component" value="Unassembled WGS sequence"/>
</dbReference>
<comment type="caution">
    <text evidence="2">The sequence shown here is derived from an EMBL/GenBank/DDBJ whole genome shotgun (WGS) entry which is preliminary data.</text>
</comment>
<sequence length="137" mass="14675">MMLSPAKLCGIVASLTLALSPFAQAEAIEENLSAAIDTLNPSEATALRAASVRVHCFRPWMSNTLQWGGSSSLRDPGLNLWVGLYHKGRLVEAVSDMTPPYTIQTATSGVDGSGDWEVHAVISRGRFIISSEICKVT</sequence>
<proteinExistence type="predicted"/>
<dbReference type="RefSeq" id="WP_378167365.1">
    <property type="nucleotide sequence ID" value="NZ_JBHSBU010000001.1"/>
</dbReference>
<evidence type="ECO:0000313" key="2">
    <source>
        <dbReference type="EMBL" id="MFC4161431.1"/>
    </source>
</evidence>
<accession>A0ABV8MWQ7</accession>
<name>A0ABV8MWQ7_9NEIS</name>
<gene>
    <name evidence="2" type="ORF">ACFOW7_19010</name>
</gene>
<evidence type="ECO:0000256" key="1">
    <source>
        <dbReference type="SAM" id="SignalP"/>
    </source>
</evidence>
<organism evidence="2 3">
    <name type="scientific">Chitinimonas lacunae</name>
    <dbReference type="NCBI Taxonomy" id="1963018"/>
    <lineage>
        <taxon>Bacteria</taxon>
        <taxon>Pseudomonadati</taxon>
        <taxon>Pseudomonadota</taxon>
        <taxon>Betaproteobacteria</taxon>
        <taxon>Neisseriales</taxon>
        <taxon>Chitinibacteraceae</taxon>
        <taxon>Chitinimonas</taxon>
    </lineage>
</organism>
<protein>
    <submittedName>
        <fullName evidence="2">Uncharacterized protein</fullName>
    </submittedName>
</protein>
<keyword evidence="1" id="KW-0732">Signal</keyword>
<reference evidence="3" key="1">
    <citation type="journal article" date="2019" name="Int. J. Syst. Evol. Microbiol.">
        <title>The Global Catalogue of Microorganisms (GCM) 10K type strain sequencing project: providing services to taxonomists for standard genome sequencing and annotation.</title>
        <authorList>
            <consortium name="The Broad Institute Genomics Platform"/>
            <consortium name="The Broad Institute Genome Sequencing Center for Infectious Disease"/>
            <person name="Wu L."/>
            <person name="Ma J."/>
        </authorList>
    </citation>
    <scope>NUCLEOTIDE SEQUENCE [LARGE SCALE GENOMIC DNA]</scope>
    <source>
        <strain evidence="3">LMG 29894</strain>
    </source>
</reference>
<dbReference type="EMBL" id="JBHSBU010000001">
    <property type="protein sequence ID" value="MFC4161431.1"/>
    <property type="molecule type" value="Genomic_DNA"/>
</dbReference>
<evidence type="ECO:0000313" key="3">
    <source>
        <dbReference type="Proteomes" id="UP001595791"/>
    </source>
</evidence>
<feature type="signal peptide" evidence="1">
    <location>
        <begin position="1"/>
        <end position="25"/>
    </location>
</feature>